<feature type="transmembrane region" description="Helical" evidence="5">
    <location>
        <begin position="72"/>
        <end position="98"/>
    </location>
</feature>
<gene>
    <name evidence="7" type="ORF">JFL43_20670</name>
</gene>
<evidence type="ECO:0000313" key="8">
    <source>
        <dbReference type="Proteomes" id="UP000618943"/>
    </source>
</evidence>
<dbReference type="Pfam" id="PF04893">
    <property type="entry name" value="Yip1"/>
    <property type="match status" value="1"/>
</dbReference>
<evidence type="ECO:0000256" key="5">
    <source>
        <dbReference type="SAM" id="Phobius"/>
    </source>
</evidence>
<feature type="domain" description="Yip1" evidence="6">
    <location>
        <begin position="14"/>
        <end position="207"/>
    </location>
</feature>
<dbReference type="InterPro" id="IPR006977">
    <property type="entry name" value="Yip1_dom"/>
</dbReference>
<comment type="subcellular location">
    <subcellularLocation>
        <location evidence="1">Membrane</location>
        <topology evidence="1">Multi-pass membrane protein</topology>
    </subcellularLocation>
</comment>
<evidence type="ECO:0000256" key="2">
    <source>
        <dbReference type="ARBA" id="ARBA00022692"/>
    </source>
</evidence>
<comment type="caution">
    <text evidence="7">The sequence shown here is derived from an EMBL/GenBank/DDBJ whole genome shotgun (WGS) entry which is preliminary data.</text>
</comment>
<dbReference type="EMBL" id="JAEOAH010000054">
    <property type="protein sequence ID" value="MBK3497197.1"/>
    <property type="molecule type" value="Genomic_DNA"/>
</dbReference>
<dbReference type="RefSeq" id="WP_200750501.1">
    <property type="nucleotide sequence ID" value="NZ_JAEOAH010000054.1"/>
</dbReference>
<feature type="transmembrane region" description="Helical" evidence="5">
    <location>
        <begin position="32"/>
        <end position="52"/>
    </location>
</feature>
<evidence type="ECO:0000259" key="6">
    <source>
        <dbReference type="Pfam" id="PF04893"/>
    </source>
</evidence>
<keyword evidence="3 5" id="KW-1133">Transmembrane helix</keyword>
<evidence type="ECO:0000256" key="3">
    <source>
        <dbReference type="ARBA" id="ARBA00022989"/>
    </source>
</evidence>
<feature type="transmembrane region" description="Helical" evidence="5">
    <location>
        <begin position="119"/>
        <end position="138"/>
    </location>
</feature>
<keyword evidence="2 5" id="KW-0812">Transmembrane</keyword>
<evidence type="ECO:0000256" key="4">
    <source>
        <dbReference type="ARBA" id="ARBA00023136"/>
    </source>
</evidence>
<feature type="transmembrane region" description="Helical" evidence="5">
    <location>
        <begin position="191"/>
        <end position="211"/>
    </location>
</feature>
<reference evidence="7 8" key="1">
    <citation type="submission" date="2020-12" db="EMBL/GenBank/DDBJ databases">
        <title>YIM B01967 draft genome.</title>
        <authorList>
            <person name="Yan X."/>
        </authorList>
    </citation>
    <scope>NUCLEOTIDE SEQUENCE [LARGE SCALE GENOMIC DNA]</scope>
    <source>
        <strain evidence="7 8">YIM B01967</strain>
    </source>
</reference>
<protein>
    <submittedName>
        <fullName evidence="7">YIP1 family protein</fullName>
    </submittedName>
</protein>
<sequence>MSEEIRMKNPSLLGMITRPTEQFERITASPKIWSALAIITLLSIIGTWLTSIGIDVESLEFLTVGEVRESKVFTIIGIIIGGLFFPIFTVLIFSFIYWVIAKIAHLEVSFRHLFSMNTYILIIPTLSSIVNGIIGLLIESEPNTLFTSLESLIVSKGTFGVFLNNMEIFKVWEVIITTIGLQKVANYSKGFAWTISIAFFVITIIFMIINFKLNGI</sequence>
<accession>A0ABS1HCN2</accession>
<keyword evidence="4 5" id="KW-0472">Membrane</keyword>
<name>A0ABS1HCN2_9BACL</name>
<proteinExistence type="predicted"/>
<organism evidence="7 8">
    <name type="scientific">Viridibacillus soli</name>
    <dbReference type="NCBI Taxonomy" id="2798301"/>
    <lineage>
        <taxon>Bacteria</taxon>
        <taxon>Bacillati</taxon>
        <taxon>Bacillota</taxon>
        <taxon>Bacilli</taxon>
        <taxon>Bacillales</taxon>
        <taxon>Caryophanaceae</taxon>
        <taxon>Viridibacillus</taxon>
    </lineage>
</organism>
<evidence type="ECO:0000313" key="7">
    <source>
        <dbReference type="EMBL" id="MBK3497197.1"/>
    </source>
</evidence>
<keyword evidence="8" id="KW-1185">Reference proteome</keyword>
<evidence type="ECO:0000256" key="1">
    <source>
        <dbReference type="ARBA" id="ARBA00004141"/>
    </source>
</evidence>
<dbReference type="Proteomes" id="UP000618943">
    <property type="component" value="Unassembled WGS sequence"/>
</dbReference>